<evidence type="ECO:0000256" key="3">
    <source>
        <dbReference type="ARBA" id="ARBA00022553"/>
    </source>
</evidence>
<dbReference type="InterPro" id="IPR000700">
    <property type="entry name" value="PAS-assoc_C"/>
</dbReference>
<dbReference type="InterPro" id="IPR003661">
    <property type="entry name" value="HisK_dim/P_dom"/>
</dbReference>
<name>A0ABS5BU64_9BACT</name>
<dbReference type="PROSITE" id="PS50112">
    <property type="entry name" value="PAS"/>
    <property type="match status" value="4"/>
</dbReference>
<dbReference type="Pfam" id="PF00512">
    <property type="entry name" value="HisKA"/>
    <property type="match status" value="1"/>
</dbReference>
<keyword evidence="12" id="KW-1185">Reference proteome</keyword>
<dbReference type="SUPFAM" id="SSF55874">
    <property type="entry name" value="ATPase domain of HSP90 chaperone/DNA topoisomerase II/histidine kinase"/>
    <property type="match status" value="1"/>
</dbReference>
<evidence type="ECO:0000256" key="2">
    <source>
        <dbReference type="ARBA" id="ARBA00012438"/>
    </source>
</evidence>
<evidence type="ECO:0000256" key="7">
    <source>
        <dbReference type="SAM" id="Coils"/>
    </source>
</evidence>
<dbReference type="SMART" id="SM00086">
    <property type="entry name" value="PAC"/>
    <property type="match status" value="2"/>
</dbReference>
<dbReference type="InterPro" id="IPR000014">
    <property type="entry name" value="PAS"/>
</dbReference>
<comment type="caution">
    <text evidence="11">The sequence shown here is derived from an EMBL/GenBank/DDBJ whole genome shotgun (WGS) entry which is preliminary data.</text>
</comment>
<dbReference type="InterPro" id="IPR036890">
    <property type="entry name" value="HATPase_C_sf"/>
</dbReference>
<proteinExistence type="predicted"/>
<dbReference type="Pfam" id="PF13426">
    <property type="entry name" value="PAS_9"/>
    <property type="match status" value="2"/>
</dbReference>
<comment type="catalytic activity">
    <reaction evidence="1">
        <text>ATP + protein L-histidine = ADP + protein N-phospho-L-histidine.</text>
        <dbReference type="EC" id="2.7.13.3"/>
    </reaction>
</comment>
<evidence type="ECO:0000259" key="9">
    <source>
        <dbReference type="PROSITE" id="PS50112"/>
    </source>
</evidence>
<keyword evidence="6" id="KW-0472">Membrane</keyword>
<evidence type="ECO:0000256" key="4">
    <source>
        <dbReference type="ARBA" id="ARBA00022679"/>
    </source>
</evidence>
<dbReference type="InterPro" id="IPR036097">
    <property type="entry name" value="HisK_dim/P_sf"/>
</dbReference>
<dbReference type="CDD" id="cd00130">
    <property type="entry name" value="PAS"/>
    <property type="match status" value="4"/>
</dbReference>
<dbReference type="Pfam" id="PF08448">
    <property type="entry name" value="PAS_4"/>
    <property type="match status" value="1"/>
</dbReference>
<dbReference type="Gene3D" id="1.10.287.130">
    <property type="match status" value="1"/>
</dbReference>
<dbReference type="SMART" id="SM00388">
    <property type="entry name" value="HisKA"/>
    <property type="match status" value="1"/>
</dbReference>
<dbReference type="Pfam" id="PF00989">
    <property type="entry name" value="PAS"/>
    <property type="match status" value="1"/>
</dbReference>
<feature type="domain" description="PAS" evidence="9">
    <location>
        <begin position="574"/>
        <end position="644"/>
    </location>
</feature>
<dbReference type="SUPFAM" id="SSF55785">
    <property type="entry name" value="PYP-like sensor domain (PAS domain)"/>
    <property type="match status" value="4"/>
</dbReference>
<dbReference type="PANTHER" id="PTHR42878:SF15">
    <property type="entry name" value="BACTERIOPHYTOCHROME"/>
    <property type="match status" value="1"/>
</dbReference>
<dbReference type="RefSeq" id="WP_210654509.1">
    <property type="nucleotide sequence ID" value="NZ_JAGKQQ010000001.1"/>
</dbReference>
<dbReference type="InterPro" id="IPR004358">
    <property type="entry name" value="Sig_transdc_His_kin-like_C"/>
</dbReference>
<feature type="domain" description="PAS" evidence="9">
    <location>
        <begin position="450"/>
        <end position="525"/>
    </location>
</feature>
<dbReference type="InterPro" id="IPR050351">
    <property type="entry name" value="BphY/WalK/GraS-like"/>
</dbReference>
<dbReference type="SUPFAM" id="SSF47384">
    <property type="entry name" value="Homodimeric domain of signal transducing histidine kinase"/>
    <property type="match status" value="1"/>
</dbReference>
<dbReference type="PANTHER" id="PTHR42878">
    <property type="entry name" value="TWO-COMPONENT HISTIDINE KINASE"/>
    <property type="match status" value="1"/>
</dbReference>
<dbReference type="InterPro" id="IPR003594">
    <property type="entry name" value="HATPase_dom"/>
</dbReference>
<evidence type="ECO:0000259" key="10">
    <source>
        <dbReference type="PROSITE" id="PS50113"/>
    </source>
</evidence>
<protein>
    <recommendedName>
        <fullName evidence="2">histidine kinase</fullName>
        <ecNumber evidence="2">2.7.13.3</ecNumber>
    </recommendedName>
</protein>
<feature type="domain" description="PAC" evidence="10">
    <location>
        <begin position="771"/>
        <end position="826"/>
    </location>
</feature>
<dbReference type="InterPro" id="IPR001610">
    <property type="entry name" value="PAC"/>
</dbReference>
<feature type="domain" description="PAS" evidence="9">
    <location>
        <begin position="827"/>
        <end position="896"/>
    </location>
</feature>
<dbReference type="InterPro" id="IPR005467">
    <property type="entry name" value="His_kinase_dom"/>
</dbReference>
<dbReference type="Proteomes" id="UP000676565">
    <property type="component" value="Unassembled WGS sequence"/>
</dbReference>
<keyword evidence="3" id="KW-0597">Phosphoprotein</keyword>
<evidence type="ECO:0000256" key="1">
    <source>
        <dbReference type="ARBA" id="ARBA00000085"/>
    </source>
</evidence>
<dbReference type="Pfam" id="PF02518">
    <property type="entry name" value="HATPase_c"/>
    <property type="match status" value="1"/>
</dbReference>
<dbReference type="PRINTS" id="PR00344">
    <property type="entry name" value="BCTRLSENSOR"/>
</dbReference>
<evidence type="ECO:0000313" key="11">
    <source>
        <dbReference type="EMBL" id="MBP3956413.1"/>
    </source>
</evidence>
<keyword evidence="7" id="KW-0175">Coiled coil</keyword>
<sequence>MVIVLFLQLLPLLAPAQKANDREPLTTAAAVRALTPDEAKAPRFIQITGVVTLSHARGSELFVQDGTSGIYVQARALPAGVRPGTRVRVTGQSRAGWFSPFVVGVTVEALGTEPLPTALPFNFSQPEARWLDAQFVQVYCLVRDVRAVKGGAGLLVEGTAGLGILAFREPVPEEDLRRRVGSVVRARGVCVPEFDPAGRVTGNVRVLLQSLNEVTAVESATPVRTIQYLRRFLPGVSPIPLVRTTGVVTGRFADDVLLVQDDTGGYTVRLRTEAPADIGPGTRVEVSGFLAWNGDRIAVRSADVTALGTAPLPEPRDIASEPDLAAADACRVRFQGRVTEASAGRLTLVRDGMTVSVRVPADWGPGAEVESVVTVTGALASRFDVSTGLIILPLAPADVVVVAPPDRPRITRGQVAVALAAGTGVALVGTVWVLALRRAVRTRTHQLRESEQKFATAFHASPDAAVLARVADGKFLEVNDGFCRLIGYSREQVLGRSVTEENWFDPESRTRVLDAARSGEIVRDQPATVRDATGRAHEVAISSIPVTVGGDRCRLDIIRDVTEQNRAERAARNEKLFTDTIIESMPGILYFYDAQGRFLRWNRNFETVSGYSAAEVAHMHPLDFFSDQDKALVAQRIAAVFETGEAFIEAPFLSKDGRTVPFYLTGRRVTFEGQACLVGIGIDVSARQAAETRLAESEREYRELVELANSIILRWNPEGRVTLLNEFGLRFFGYAAEEIVGRHVMDTIVPSTESTGRDLRDLMAHVCADPKSFEQNVNENVRKNGARAWIAWTNRIIFDAQGRVVEILSIGTDVTAQRRAEQALAASERKFAALFHMAPMALSLSTGAGELVDVNQAFTDLYGVPREHVVGRRAVDVPGLYTSPDDRAELYEVLRRDGRIRNLVRTRPRADGTPVTTIASVELIDLDGSPHVLTAIADISSQKQAQEALREANATLERRVAERTDELVAANNELEAFCYSVSHDLRAPLRSIDGFSQAVLEDYQDRLDPEGASFLRRIRAAAGRMGELIDDLLTLSQVTRADLRRERVDLSAMASEVVRALQHASPERAVDVSVAPGLGADGDRNLFRILLDNLIGNAWKYTGKTPRARIEVGCEERDGAPAFFVRDNGAGFDPAYAHKLFQPFQRLHRADEFPGHGIGLATVLRIVRRHGGTVSASGSVGTGARFWFTMTKHDSGTAL</sequence>
<dbReference type="SMART" id="SM00091">
    <property type="entry name" value="PAS"/>
    <property type="match status" value="4"/>
</dbReference>
<dbReference type="NCBIfam" id="TIGR00229">
    <property type="entry name" value="sensory_box"/>
    <property type="match status" value="4"/>
</dbReference>
<dbReference type="CDD" id="cd00082">
    <property type="entry name" value="HisKA"/>
    <property type="match status" value="1"/>
</dbReference>
<dbReference type="SMART" id="SM00387">
    <property type="entry name" value="HATPase_c"/>
    <property type="match status" value="1"/>
</dbReference>
<accession>A0ABS5BU64</accession>
<reference evidence="11 12" key="1">
    <citation type="submission" date="2021-04" db="EMBL/GenBank/DDBJ databases">
        <authorList>
            <person name="Ivanova A."/>
        </authorList>
    </citation>
    <scope>NUCLEOTIDE SEQUENCE [LARGE SCALE GENOMIC DNA]</scope>
    <source>
        <strain evidence="11 12">G18</strain>
    </source>
</reference>
<dbReference type="Gene3D" id="3.30.565.10">
    <property type="entry name" value="Histidine kinase-like ATPase, C-terminal domain"/>
    <property type="match status" value="1"/>
</dbReference>
<evidence type="ECO:0000259" key="8">
    <source>
        <dbReference type="PROSITE" id="PS50109"/>
    </source>
</evidence>
<evidence type="ECO:0000256" key="5">
    <source>
        <dbReference type="ARBA" id="ARBA00022777"/>
    </source>
</evidence>
<dbReference type="Gene3D" id="3.30.450.20">
    <property type="entry name" value="PAS domain"/>
    <property type="match status" value="4"/>
</dbReference>
<keyword evidence="4" id="KW-0808">Transferase</keyword>
<dbReference type="PROSITE" id="PS50113">
    <property type="entry name" value="PAC"/>
    <property type="match status" value="1"/>
</dbReference>
<dbReference type="InterPro" id="IPR035965">
    <property type="entry name" value="PAS-like_dom_sf"/>
</dbReference>
<feature type="domain" description="PAS" evidence="9">
    <location>
        <begin position="697"/>
        <end position="751"/>
    </location>
</feature>
<evidence type="ECO:0000256" key="6">
    <source>
        <dbReference type="ARBA" id="ARBA00023136"/>
    </source>
</evidence>
<dbReference type="InterPro" id="IPR013656">
    <property type="entry name" value="PAS_4"/>
</dbReference>
<keyword evidence="5" id="KW-0418">Kinase</keyword>
<feature type="coiled-coil region" evidence="7">
    <location>
        <begin position="939"/>
        <end position="973"/>
    </location>
</feature>
<dbReference type="InterPro" id="IPR013767">
    <property type="entry name" value="PAS_fold"/>
</dbReference>
<dbReference type="PROSITE" id="PS50109">
    <property type="entry name" value="HIS_KIN"/>
    <property type="match status" value="1"/>
</dbReference>
<evidence type="ECO:0000313" key="12">
    <source>
        <dbReference type="Proteomes" id="UP000676565"/>
    </source>
</evidence>
<gene>
    <name evidence="11" type="ORF">J8F10_14110</name>
</gene>
<organism evidence="11 12">
    <name type="scientific">Gemmata palustris</name>
    <dbReference type="NCBI Taxonomy" id="2822762"/>
    <lineage>
        <taxon>Bacteria</taxon>
        <taxon>Pseudomonadati</taxon>
        <taxon>Planctomycetota</taxon>
        <taxon>Planctomycetia</taxon>
        <taxon>Gemmatales</taxon>
        <taxon>Gemmataceae</taxon>
        <taxon>Gemmata</taxon>
    </lineage>
</organism>
<dbReference type="EC" id="2.7.13.3" evidence="2"/>
<feature type="domain" description="Histidine kinase" evidence="8">
    <location>
        <begin position="980"/>
        <end position="1194"/>
    </location>
</feature>
<dbReference type="EMBL" id="JAGKQQ010000001">
    <property type="protein sequence ID" value="MBP3956413.1"/>
    <property type="molecule type" value="Genomic_DNA"/>
</dbReference>